<name>A0A8K0UES1_9AGAR</name>
<dbReference type="AlphaFoldDB" id="A0A8K0UES1"/>
<organism evidence="1 2">
    <name type="scientific">Cristinia sonorae</name>
    <dbReference type="NCBI Taxonomy" id="1940300"/>
    <lineage>
        <taxon>Eukaryota</taxon>
        <taxon>Fungi</taxon>
        <taxon>Dikarya</taxon>
        <taxon>Basidiomycota</taxon>
        <taxon>Agaricomycotina</taxon>
        <taxon>Agaricomycetes</taxon>
        <taxon>Agaricomycetidae</taxon>
        <taxon>Agaricales</taxon>
        <taxon>Pleurotineae</taxon>
        <taxon>Stephanosporaceae</taxon>
        <taxon>Cristinia</taxon>
    </lineage>
</organism>
<accession>A0A8K0UES1</accession>
<proteinExistence type="predicted"/>
<protein>
    <submittedName>
        <fullName evidence="1">Uncharacterized protein</fullName>
    </submittedName>
</protein>
<keyword evidence="2" id="KW-1185">Reference proteome</keyword>
<gene>
    <name evidence="1" type="ORF">BXZ70DRAFT_648263</name>
</gene>
<sequence>MGLTVPELIELIIDHLSTDKPTLSTLSTVSSLFLPRSRFHLFRTIYLIIHTADPNSRNIASAVRFFTATPHVCSSVRHVHIRAAQTMRMEPEGRGEVGGGFWPIPQSGADVQELSALLNVLSGPLSLDMEGVYMSFNVPTIDVSALLPTVRIPSVRKLTFREVLIPPHAFTSMFNLTNIFTALEDLSLVNMLFDAAVVVAGIVDPPPWGGDLTISKLLLRHVSGLLGLLPSSAFRNVRSLDMPMLSLLIPDAARFLTPLYDTLEHLTLAVGQFGLNDIARNAFDLGLCTRLRSLTFVQVGKHEDPDMASLFLLNVNACLRLAPPAISDVTVALLPYSELTIQVVLAHERWRATREILGGFEQLKEVRVVVMRDCERHPRELGEREEYEMLSAASRDSLAGVFGKEFNGKLRCA</sequence>
<dbReference type="OrthoDB" id="2798901at2759"/>
<evidence type="ECO:0000313" key="2">
    <source>
        <dbReference type="Proteomes" id="UP000813824"/>
    </source>
</evidence>
<reference evidence="1" key="1">
    <citation type="journal article" date="2021" name="New Phytol.">
        <title>Evolutionary innovations through gain and loss of genes in the ectomycorrhizal Boletales.</title>
        <authorList>
            <person name="Wu G."/>
            <person name="Miyauchi S."/>
            <person name="Morin E."/>
            <person name="Kuo A."/>
            <person name="Drula E."/>
            <person name="Varga T."/>
            <person name="Kohler A."/>
            <person name="Feng B."/>
            <person name="Cao Y."/>
            <person name="Lipzen A."/>
            <person name="Daum C."/>
            <person name="Hundley H."/>
            <person name="Pangilinan J."/>
            <person name="Johnson J."/>
            <person name="Barry K."/>
            <person name="LaButti K."/>
            <person name="Ng V."/>
            <person name="Ahrendt S."/>
            <person name="Min B."/>
            <person name="Choi I.G."/>
            <person name="Park H."/>
            <person name="Plett J.M."/>
            <person name="Magnuson J."/>
            <person name="Spatafora J.W."/>
            <person name="Nagy L.G."/>
            <person name="Henrissat B."/>
            <person name="Grigoriev I.V."/>
            <person name="Yang Z.L."/>
            <person name="Xu J."/>
            <person name="Martin F.M."/>
        </authorList>
    </citation>
    <scope>NUCLEOTIDE SEQUENCE</scope>
    <source>
        <strain evidence="1">KKN 215</strain>
    </source>
</reference>
<evidence type="ECO:0000313" key="1">
    <source>
        <dbReference type="EMBL" id="KAH8079419.1"/>
    </source>
</evidence>
<comment type="caution">
    <text evidence="1">The sequence shown here is derived from an EMBL/GenBank/DDBJ whole genome shotgun (WGS) entry which is preliminary data.</text>
</comment>
<dbReference type="Proteomes" id="UP000813824">
    <property type="component" value="Unassembled WGS sequence"/>
</dbReference>
<dbReference type="EMBL" id="JAEVFJ010000056">
    <property type="protein sequence ID" value="KAH8079419.1"/>
    <property type="molecule type" value="Genomic_DNA"/>
</dbReference>